<dbReference type="Pfam" id="PF04254">
    <property type="entry name" value="DUF432"/>
    <property type="match status" value="1"/>
</dbReference>
<accession>A0ABD4TFK2</accession>
<keyword evidence="2" id="KW-1185">Reference proteome</keyword>
<dbReference type="Proteomes" id="UP001524383">
    <property type="component" value="Unassembled WGS sequence"/>
</dbReference>
<sequence length="246" mass="28374">MAGGYQITPVYGKFGYEFCVEKDDLKVCFSKDDDFLRYHRNLGGTVVERIIASESGTVIINPVEPLNLPDEVTRFLEIRFEPIEIEPEATRRIYVTFPIEIAVFLMKNDAYRCIDIFSRVPPKYSLYGPTDTGVITRYHWSEVFLRRPEPDPSLYGVVELDLMNSTKNWVEVSRVVFENFGMKIYYDNDLVSMSAGMKIYTQKLAYTAFEDKPIISGMQKSIELYYSRKLAGVDKLAYYAMDEGLV</sequence>
<comment type="caution">
    <text evidence="1">The sequence shown here is derived from an EMBL/GenBank/DDBJ whole genome shotgun (WGS) entry which is preliminary data.</text>
</comment>
<evidence type="ECO:0000313" key="2">
    <source>
        <dbReference type="Proteomes" id="UP001524383"/>
    </source>
</evidence>
<dbReference type="EMBL" id="VOTZ01000001">
    <property type="protein sequence ID" value="MCQ1537421.1"/>
    <property type="molecule type" value="Genomic_DNA"/>
</dbReference>
<organism evidence="1 2">
    <name type="scientific">Methanocalculus taiwanensis</name>
    <dbReference type="NCBI Taxonomy" id="106207"/>
    <lineage>
        <taxon>Archaea</taxon>
        <taxon>Methanobacteriati</taxon>
        <taxon>Methanobacteriota</taxon>
        <taxon>Stenosarchaea group</taxon>
        <taxon>Methanomicrobia</taxon>
        <taxon>Methanomicrobiales</taxon>
        <taxon>Methanocalculaceae</taxon>
        <taxon>Methanocalculus</taxon>
    </lineage>
</organism>
<reference evidence="1 2" key="1">
    <citation type="submission" date="2019-08" db="EMBL/GenBank/DDBJ databases">
        <authorList>
            <person name="Chen S.-C."/>
            <person name="Lai M.-C."/>
            <person name="You Y.-T."/>
        </authorList>
    </citation>
    <scope>NUCLEOTIDE SEQUENCE [LARGE SCALE GENOMIC DNA]</scope>
    <source>
        <strain evidence="1 2">P2F9704a</strain>
    </source>
</reference>
<protein>
    <submittedName>
        <fullName evidence="1">DUF432 domain-containing protein</fullName>
    </submittedName>
</protein>
<name>A0ABD4TFK2_9EURY</name>
<dbReference type="PIRSF" id="PIRSF019202">
    <property type="entry name" value="UCP019202"/>
    <property type="match status" value="1"/>
</dbReference>
<dbReference type="InterPro" id="IPR007366">
    <property type="entry name" value="DUF432"/>
</dbReference>
<gene>
    <name evidence="1" type="ORF">FTO68_00150</name>
</gene>
<dbReference type="AlphaFoldDB" id="A0ABD4TFK2"/>
<evidence type="ECO:0000313" key="1">
    <source>
        <dbReference type="EMBL" id="MCQ1537421.1"/>
    </source>
</evidence>
<proteinExistence type="predicted"/>